<accession>A0A367F1K6</accession>
<gene>
    <name evidence="3" type="ORF">DQ392_04945</name>
</gene>
<dbReference type="PANTHER" id="PTHR24094:SF15">
    <property type="entry name" value="AMP-DEPENDENT SYNTHETASE_LIGASE DOMAIN-CONTAINING PROTEIN-RELATED"/>
    <property type="match status" value="1"/>
</dbReference>
<organism evidence="3 4">
    <name type="scientific">Streptomyces reniochalinae</name>
    <dbReference type="NCBI Taxonomy" id="2250578"/>
    <lineage>
        <taxon>Bacteria</taxon>
        <taxon>Bacillati</taxon>
        <taxon>Actinomycetota</taxon>
        <taxon>Actinomycetes</taxon>
        <taxon>Kitasatosporales</taxon>
        <taxon>Streptomycetaceae</taxon>
        <taxon>Streptomyces</taxon>
    </lineage>
</organism>
<proteinExistence type="predicted"/>
<evidence type="ECO:0000256" key="1">
    <source>
        <dbReference type="SAM" id="MobiDB-lite"/>
    </source>
</evidence>
<keyword evidence="3" id="KW-0540">Nuclease</keyword>
<evidence type="ECO:0000313" key="3">
    <source>
        <dbReference type="EMBL" id="RCG23360.1"/>
    </source>
</evidence>
<dbReference type="EMBL" id="QOIM01000023">
    <property type="protein sequence ID" value="RCG23360.1"/>
    <property type="molecule type" value="Genomic_DNA"/>
</dbReference>
<keyword evidence="4" id="KW-1185">Reference proteome</keyword>
<dbReference type="Pfam" id="PF07510">
    <property type="entry name" value="GmrSD_C"/>
    <property type="match status" value="1"/>
</dbReference>
<feature type="compositionally biased region" description="Basic residues" evidence="1">
    <location>
        <begin position="57"/>
        <end position="78"/>
    </location>
</feature>
<reference evidence="3 4" key="1">
    <citation type="submission" date="2018-06" db="EMBL/GenBank/DDBJ databases">
        <title>Streptomyces reniochalinae sp. nov. and Streptomyces diacarnus sp. nov. from marine sponges.</title>
        <authorList>
            <person name="Li L."/>
        </authorList>
    </citation>
    <scope>NUCLEOTIDE SEQUENCE [LARGE SCALE GENOMIC DNA]</scope>
    <source>
        <strain evidence="3 4">LHW50302</strain>
    </source>
</reference>
<keyword evidence="3" id="KW-0255">Endonuclease</keyword>
<sequence length="378" mass="40727">MVERAVWATTGSWCGRRTSFSRGSVTSRTPPPSPLCPLLPQTGRRRGDARRIADRRGGRRKGCRSRALRSRPPARRNRGGVAPWPPREAPLSRGYAQPVIADVAPPRPARPRIPGPPGRAPRIRGRRAGAALAAVLAAATLVTGCDGVGVPDGRDTSASPDGGGGTGGRAVSPLHNPDGTRPGLAPVTSDADRAQARGLIEDLRTKGRGPRTGYGRDEFGYAWMDTADGVPFARNGCDTRNDVLRRDGAKVRHRSGSDCVVESMTLEDPYTGRRVSWTKQHAADVQIDHVMPLSYDWQMGAAHWSEDKRRRIANDPLNLLPVDGPANSAKRDSGPASWLPPSRTIRCAYAVRFAQVAHKYELAVTSPDKRTMLAQCGG</sequence>
<name>A0A367F1K6_9ACTN</name>
<dbReference type="Proteomes" id="UP000253507">
    <property type="component" value="Unassembled WGS sequence"/>
</dbReference>
<evidence type="ECO:0000313" key="4">
    <source>
        <dbReference type="Proteomes" id="UP000253507"/>
    </source>
</evidence>
<keyword evidence="3" id="KW-0378">Hydrolase</keyword>
<protein>
    <submittedName>
        <fullName evidence="3">HNH endonuclease</fullName>
    </submittedName>
</protein>
<dbReference type="InterPro" id="IPR011089">
    <property type="entry name" value="GmrSD_C"/>
</dbReference>
<dbReference type="PANTHER" id="PTHR24094">
    <property type="entry name" value="SECRETED PROTEIN"/>
    <property type="match status" value="1"/>
</dbReference>
<dbReference type="AlphaFoldDB" id="A0A367F1K6"/>
<feature type="compositionally biased region" description="Polar residues" evidence="1">
    <location>
        <begin position="18"/>
        <end position="28"/>
    </location>
</feature>
<feature type="domain" description="GmrSD restriction endonucleases C-terminal" evidence="2">
    <location>
        <begin position="238"/>
        <end position="374"/>
    </location>
</feature>
<feature type="region of interest" description="Disordered" evidence="1">
    <location>
        <begin position="149"/>
        <end position="191"/>
    </location>
</feature>
<feature type="compositionally biased region" description="Basic and acidic residues" evidence="1">
    <location>
        <begin position="45"/>
        <end position="56"/>
    </location>
</feature>
<evidence type="ECO:0000259" key="2">
    <source>
        <dbReference type="Pfam" id="PF07510"/>
    </source>
</evidence>
<feature type="region of interest" description="Disordered" evidence="1">
    <location>
        <begin position="16"/>
        <end position="93"/>
    </location>
</feature>
<comment type="caution">
    <text evidence="3">The sequence shown here is derived from an EMBL/GenBank/DDBJ whole genome shotgun (WGS) entry which is preliminary data.</text>
</comment>
<dbReference type="GO" id="GO:0004519">
    <property type="term" value="F:endonuclease activity"/>
    <property type="evidence" value="ECO:0007669"/>
    <property type="project" value="UniProtKB-KW"/>
</dbReference>
<dbReference type="OrthoDB" id="5196645at2"/>